<name>A0ACC1BH74_9ROSI</name>
<organism evidence="1 2">
    <name type="scientific">Pistacia atlantica</name>
    <dbReference type="NCBI Taxonomy" id="434234"/>
    <lineage>
        <taxon>Eukaryota</taxon>
        <taxon>Viridiplantae</taxon>
        <taxon>Streptophyta</taxon>
        <taxon>Embryophyta</taxon>
        <taxon>Tracheophyta</taxon>
        <taxon>Spermatophyta</taxon>
        <taxon>Magnoliopsida</taxon>
        <taxon>eudicotyledons</taxon>
        <taxon>Gunneridae</taxon>
        <taxon>Pentapetalae</taxon>
        <taxon>rosids</taxon>
        <taxon>malvids</taxon>
        <taxon>Sapindales</taxon>
        <taxon>Anacardiaceae</taxon>
        <taxon>Pistacia</taxon>
    </lineage>
</organism>
<accession>A0ACC1BH74</accession>
<sequence length="88" mass="10343">MFVVMRRNLKLSPRYYGLFQENLGSYIEQSLNLPLLAADETLAPELDKVLQRRLKKKGNQARVEVLVQWKETQPEDATWEDRNKKKAP</sequence>
<dbReference type="Proteomes" id="UP001164250">
    <property type="component" value="Chromosome 5"/>
</dbReference>
<gene>
    <name evidence="1" type="ORF">Patl1_28421</name>
</gene>
<keyword evidence="2" id="KW-1185">Reference proteome</keyword>
<reference evidence="2" key="1">
    <citation type="journal article" date="2023" name="G3 (Bethesda)">
        <title>Genome assembly and association tests identify interacting loci associated with vigor, precocity, and sex in interspecific pistachio rootstocks.</title>
        <authorList>
            <person name="Palmer W."/>
            <person name="Jacygrad E."/>
            <person name="Sagayaradj S."/>
            <person name="Cavanaugh K."/>
            <person name="Han R."/>
            <person name="Bertier L."/>
            <person name="Beede B."/>
            <person name="Kafkas S."/>
            <person name="Golino D."/>
            <person name="Preece J."/>
            <person name="Michelmore R."/>
        </authorList>
    </citation>
    <scope>NUCLEOTIDE SEQUENCE [LARGE SCALE GENOMIC DNA]</scope>
</reference>
<evidence type="ECO:0000313" key="1">
    <source>
        <dbReference type="EMBL" id="KAJ0098198.1"/>
    </source>
</evidence>
<dbReference type="EMBL" id="CM047901">
    <property type="protein sequence ID" value="KAJ0098198.1"/>
    <property type="molecule type" value="Genomic_DNA"/>
</dbReference>
<evidence type="ECO:0000313" key="2">
    <source>
        <dbReference type="Proteomes" id="UP001164250"/>
    </source>
</evidence>
<comment type="caution">
    <text evidence="1">The sequence shown here is derived from an EMBL/GenBank/DDBJ whole genome shotgun (WGS) entry which is preliminary data.</text>
</comment>
<proteinExistence type="predicted"/>
<protein>
    <submittedName>
        <fullName evidence="1">Uncharacterized protein</fullName>
    </submittedName>
</protein>